<protein>
    <submittedName>
        <fullName evidence="1">4433_t:CDS:1</fullName>
    </submittedName>
</protein>
<comment type="caution">
    <text evidence="1">The sequence shown here is derived from an EMBL/GenBank/DDBJ whole genome shotgun (WGS) entry which is preliminary data.</text>
</comment>
<dbReference type="Proteomes" id="UP000789366">
    <property type="component" value="Unassembled WGS sequence"/>
</dbReference>
<feature type="non-terminal residue" evidence="1">
    <location>
        <position position="240"/>
    </location>
</feature>
<accession>A0ACA9QNW4</accession>
<organism evidence="1 2">
    <name type="scientific">Cetraspora pellucida</name>
    <dbReference type="NCBI Taxonomy" id="1433469"/>
    <lineage>
        <taxon>Eukaryota</taxon>
        <taxon>Fungi</taxon>
        <taxon>Fungi incertae sedis</taxon>
        <taxon>Mucoromycota</taxon>
        <taxon>Glomeromycotina</taxon>
        <taxon>Glomeromycetes</taxon>
        <taxon>Diversisporales</taxon>
        <taxon>Gigasporaceae</taxon>
        <taxon>Cetraspora</taxon>
    </lineage>
</organism>
<gene>
    <name evidence="1" type="ORF">SPELUC_LOCUS14809</name>
</gene>
<evidence type="ECO:0000313" key="2">
    <source>
        <dbReference type="Proteomes" id="UP000789366"/>
    </source>
</evidence>
<reference evidence="1" key="1">
    <citation type="submission" date="2021-06" db="EMBL/GenBank/DDBJ databases">
        <authorList>
            <person name="Kallberg Y."/>
            <person name="Tangrot J."/>
            <person name="Rosling A."/>
        </authorList>
    </citation>
    <scope>NUCLEOTIDE SEQUENCE</scope>
    <source>
        <strain evidence="1">28 12/20/2015</strain>
    </source>
</reference>
<name>A0ACA9QNW4_9GLOM</name>
<proteinExistence type="predicted"/>
<keyword evidence="2" id="KW-1185">Reference proteome</keyword>
<dbReference type="EMBL" id="CAJVPW010045563">
    <property type="protein sequence ID" value="CAG8756063.1"/>
    <property type="molecule type" value="Genomic_DNA"/>
</dbReference>
<sequence length="240" mass="28089">MLLVSDNDFYSFQPPYYFQMVKILGHDINAPEPEELSFENENGTYKKLRDFIMFRILLNYVLHDKNIHPGDSRKVSKIASDEWKEGTKELKDFMNKYTKKVNLYRKNKLLPPFRTYKHNPKKVRSSKRAFKTEAPSKQVNSGSRIVNQALSPKQIVKTADTSKQLNSADMILNGIPPTPMERPVTDQPFYMIEGNNNVVSDYYEDFKEFTNVEKNIEGNNNVVSDNYKEFEEFIDVEKVY</sequence>
<evidence type="ECO:0000313" key="1">
    <source>
        <dbReference type="EMBL" id="CAG8756063.1"/>
    </source>
</evidence>